<feature type="domain" description="SH3b" evidence="1">
    <location>
        <begin position="53"/>
        <end position="121"/>
    </location>
</feature>
<keyword evidence="3" id="KW-1185">Reference proteome</keyword>
<dbReference type="AlphaFoldDB" id="A0A5Q2N4Q9"/>
<evidence type="ECO:0000259" key="1">
    <source>
        <dbReference type="PROSITE" id="PS51781"/>
    </source>
</evidence>
<sequence length="141" mass="15543">MRWKHVSLGAILAVLLLFLTGCGSGAKEKNSVEVDKSEQIEQTSSLPTTVLYQHKAQVTPATTNVRMGPSITSDKLTLVHSGEIVVIEDVVENDDQEIWFEVILPTGSKGFIRGDLLLLLHEKAFTYDAVHSYSEEESLSN</sequence>
<accession>A0A5Q2N4Q9</accession>
<reference evidence="3" key="1">
    <citation type="submission" date="2019-11" db="EMBL/GenBank/DDBJ databases">
        <title>Genome sequence of Heliorestis convoluta strain HH, an alkaliphilic and minimalistic phototrophic bacterium from a soda lake in Egypt.</title>
        <authorList>
            <person name="Dewey E.D."/>
            <person name="Stokes L.M."/>
            <person name="Burchell B.M."/>
            <person name="Shaffer K.N."/>
            <person name="Huntington A.M."/>
            <person name="Baker J.M."/>
            <person name="Nadendla S."/>
            <person name="Giglio M.G."/>
            <person name="Touchman J.W."/>
            <person name="Blankenship R.E."/>
            <person name="Madigan M.T."/>
            <person name="Sattley W.M."/>
        </authorList>
    </citation>
    <scope>NUCLEOTIDE SEQUENCE [LARGE SCALE GENOMIC DNA]</scope>
    <source>
        <strain evidence="3">HH</strain>
    </source>
</reference>
<protein>
    <submittedName>
        <fullName evidence="2">SH3 domain-containing protein</fullName>
    </submittedName>
</protein>
<dbReference type="Gene3D" id="2.30.30.40">
    <property type="entry name" value="SH3 Domains"/>
    <property type="match status" value="1"/>
</dbReference>
<evidence type="ECO:0000313" key="2">
    <source>
        <dbReference type="EMBL" id="QGG48596.1"/>
    </source>
</evidence>
<dbReference type="Proteomes" id="UP000366051">
    <property type="component" value="Chromosome"/>
</dbReference>
<proteinExistence type="predicted"/>
<evidence type="ECO:0000313" key="3">
    <source>
        <dbReference type="Proteomes" id="UP000366051"/>
    </source>
</evidence>
<dbReference type="PROSITE" id="PS51781">
    <property type="entry name" value="SH3B"/>
    <property type="match status" value="1"/>
</dbReference>
<dbReference type="Pfam" id="PF08239">
    <property type="entry name" value="SH3_3"/>
    <property type="match status" value="1"/>
</dbReference>
<dbReference type="KEGG" id="hcv:FTV88_2503"/>
<gene>
    <name evidence="2" type="ORF">FTV88_2503</name>
</gene>
<dbReference type="InterPro" id="IPR003646">
    <property type="entry name" value="SH3-like_bac-type"/>
</dbReference>
<dbReference type="PROSITE" id="PS51257">
    <property type="entry name" value="PROKAR_LIPOPROTEIN"/>
    <property type="match status" value="1"/>
</dbReference>
<name>A0A5Q2N4Q9_9FIRM</name>
<organism evidence="2 3">
    <name type="scientific">Heliorestis convoluta</name>
    <dbReference type="NCBI Taxonomy" id="356322"/>
    <lineage>
        <taxon>Bacteria</taxon>
        <taxon>Bacillati</taxon>
        <taxon>Bacillota</taxon>
        <taxon>Clostridia</taxon>
        <taxon>Eubacteriales</taxon>
        <taxon>Heliobacteriaceae</taxon>
        <taxon>Heliorestis</taxon>
    </lineage>
</organism>
<dbReference type="EMBL" id="CP045875">
    <property type="protein sequence ID" value="QGG48596.1"/>
    <property type="molecule type" value="Genomic_DNA"/>
</dbReference>
<dbReference type="RefSeq" id="WP_153725738.1">
    <property type="nucleotide sequence ID" value="NZ_CP045875.1"/>
</dbReference>